<keyword evidence="2" id="KW-1185">Reference proteome</keyword>
<protein>
    <submittedName>
        <fullName evidence="1">Porin</fullName>
    </submittedName>
</protein>
<reference evidence="2" key="1">
    <citation type="journal article" date="2019" name="Int. J. Syst. Evol. Microbiol.">
        <title>The Global Catalogue of Microorganisms (GCM) 10K type strain sequencing project: providing services to taxonomists for standard genome sequencing and annotation.</title>
        <authorList>
            <consortium name="The Broad Institute Genomics Platform"/>
            <consortium name="The Broad Institute Genome Sequencing Center for Infectious Disease"/>
            <person name="Wu L."/>
            <person name="Ma J."/>
        </authorList>
    </citation>
    <scope>NUCLEOTIDE SEQUENCE [LARGE SCALE GENOMIC DNA]</scope>
    <source>
        <strain evidence="2">KCTC 42282</strain>
    </source>
</reference>
<sequence length="63" mass="7160">FVGLTNLVWSPVKDLDIGVEALYQRLDIARGRVYDANKGGALTGKTTTYDDNWLTRLRIDRTF</sequence>
<dbReference type="Proteomes" id="UP001595704">
    <property type="component" value="Unassembled WGS sequence"/>
</dbReference>
<proteinExistence type="predicted"/>
<evidence type="ECO:0000313" key="2">
    <source>
        <dbReference type="Proteomes" id="UP001595704"/>
    </source>
</evidence>
<comment type="caution">
    <text evidence="1">The sequence shown here is derived from an EMBL/GenBank/DDBJ whole genome shotgun (WGS) entry which is preliminary data.</text>
</comment>
<organism evidence="1 2">
    <name type="scientific">Camelimonas fluminis</name>
    <dbReference type="NCBI Taxonomy" id="1576911"/>
    <lineage>
        <taxon>Bacteria</taxon>
        <taxon>Pseudomonadati</taxon>
        <taxon>Pseudomonadota</taxon>
        <taxon>Alphaproteobacteria</taxon>
        <taxon>Hyphomicrobiales</taxon>
        <taxon>Chelatococcaceae</taxon>
        <taxon>Camelimonas</taxon>
    </lineage>
</organism>
<gene>
    <name evidence="1" type="ORF">ACFONL_18355</name>
</gene>
<accession>A0ABV7ULM5</accession>
<evidence type="ECO:0000313" key="1">
    <source>
        <dbReference type="EMBL" id="MFC3639309.1"/>
    </source>
</evidence>
<name>A0ABV7ULM5_9HYPH</name>
<dbReference type="EMBL" id="JBHRYC010000089">
    <property type="protein sequence ID" value="MFC3639309.1"/>
    <property type="molecule type" value="Genomic_DNA"/>
</dbReference>
<feature type="non-terminal residue" evidence="1">
    <location>
        <position position="1"/>
    </location>
</feature>